<feature type="region of interest" description="Disordered" evidence="1">
    <location>
        <begin position="239"/>
        <end position="301"/>
    </location>
</feature>
<dbReference type="OrthoDB" id="5243870at2"/>
<dbReference type="Proteomes" id="UP000317982">
    <property type="component" value="Unassembled WGS sequence"/>
</dbReference>
<keyword evidence="3" id="KW-1185">Reference proteome</keyword>
<dbReference type="AlphaFoldDB" id="A0A545AN61"/>
<dbReference type="InterPro" id="IPR027417">
    <property type="entry name" value="P-loop_NTPase"/>
</dbReference>
<comment type="caution">
    <text evidence="2">The sequence shown here is derived from an EMBL/GenBank/DDBJ whole genome shotgun (WGS) entry which is preliminary data.</text>
</comment>
<reference evidence="2 3" key="1">
    <citation type="submission" date="2019-07" db="EMBL/GenBank/DDBJ databases">
        <title>Cryptosporangium phraense sp. nov., isolated from plant litter.</title>
        <authorList>
            <person name="Suriyachadkun C."/>
        </authorList>
    </citation>
    <scope>NUCLEOTIDE SEQUENCE [LARGE SCALE GENOMIC DNA]</scope>
    <source>
        <strain evidence="2 3">A-T 5661</strain>
    </source>
</reference>
<evidence type="ECO:0000313" key="3">
    <source>
        <dbReference type="Proteomes" id="UP000317982"/>
    </source>
</evidence>
<gene>
    <name evidence="2" type="ORF">FL583_22110</name>
</gene>
<protein>
    <submittedName>
        <fullName evidence="2">Carbon monoxide dehydrogenase maturation protein</fullName>
    </submittedName>
</protein>
<name>A0A545AN61_9ACTN</name>
<evidence type="ECO:0000256" key="1">
    <source>
        <dbReference type="SAM" id="MobiDB-lite"/>
    </source>
</evidence>
<dbReference type="InParanoid" id="A0A545AN61"/>
<dbReference type="EMBL" id="VIRS01000016">
    <property type="protein sequence ID" value="TQS42762.1"/>
    <property type="molecule type" value="Genomic_DNA"/>
</dbReference>
<organism evidence="2 3">
    <name type="scientific">Cryptosporangium phraense</name>
    <dbReference type="NCBI Taxonomy" id="2593070"/>
    <lineage>
        <taxon>Bacteria</taxon>
        <taxon>Bacillati</taxon>
        <taxon>Actinomycetota</taxon>
        <taxon>Actinomycetes</taxon>
        <taxon>Cryptosporangiales</taxon>
        <taxon>Cryptosporangiaceae</taxon>
        <taxon>Cryptosporangium</taxon>
    </lineage>
</organism>
<sequence length="301" mass="30832">MPLIVWASAKGSPGVTTAVVAVADAWPSPDRLQPGDSTPLVVEADPHGGDLAARYRLPEEPGLAGLAAAVRSPRDPDQTVSVARSFARALGCAQAVTAPAGAGQTRAALSILAAAGGPLAVAGLSAVPLLVDVGRLSRPTPVAPLLVAADLIVLVSRTGLADLAHAQELAGGLAGLNPHRQIVLRGASSYSSLEISAQLDVPVLGRLPDDRRVAASIRPRAGSRWARAIATVARQLAEHVDDAQSTATPTRSVRPAPVEPRWPTHEHHRRGAQPHLGVVGQPSPSDEVEEATRGAASEGSS</sequence>
<dbReference type="SUPFAM" id="SSF52540">
    <property type="entry name" value="P-loop containing nucleoside triphosphate hydrolases"/>
    <property type="match status" value="1"/>
</dbReference>
<proteinExistence type="predicted"/>
<dbReference type="Gene3D" id="3.40.50.300">
    <property type="entry name" value="P-loop containing nucleotide triphosphate hydrolases"/>
    <property type="match status" value="1"/>
</dbReference>
<evidence type="ECO:0000313" key="2">
    <source>
        <dbReference type="EMBL" id="TQS42762.1"/>
    </source>
</evidence>
<accession>A0A545AN61</accession>
<dbReference type="RefSeq" id="WP_142706631.1">
    <property type="nucleotide sequence ID" value="NZ_VIRS01000016.1"/>
</dbReference>